<dbReference type="InterPro" id="IPR046521">
    <property type="entry name" value="DUF6698"/>
</dbReference>
<dbReference type="AlphaFoldDB" id="A0A0C9ZGS1"/>
<organism evidence="1 2">
    <name type="scientific">Pisolithus microcarpus 441</name>
    <dbReference type="NCBI Taxonomy" id="765257"/>
    <lineage>
        <taxon>Eukaryota</taxon>
        <taxon>Fungi</taxon>
        <taxon>Dikarya</taxon>
        <taxon>Basidiomycota</taxon>
        <taxon>Agaricomycotina</taxon>
        <taxon>Agaricomycetes</taxon>
        <taxon>Agaricomycetidae</taxon>
        <taxon>Boletales</taxon>
        <taxon>Sclerodermatineae</taxon>
        <taxon>Pisolithaceae</taxon>
        <taxon>Pisolithus</taxon>
    </lineage>
</organism>
<dbReference type="Pfam" id="PF20414">
    <property type="entry name" value="DUF6698"/>
    <property type="match status" value="1"/>
</dbReference>
<dbReference type="OrthoDB" id="2680265at2759"/>
<accession>A0A0C9ZGS1</accession>
<evidence type="ECO:0000313" key="2">
    <source>
        <dbReference type="Proteomes" id="UP000054018"/>
    </source>
</evidence>
<dbReference type="STRING" id="765257.A0A0C9ZGS1"/>
<dbReference type="Proteomes" id="UP000054018">
    <property type="component" value="Unassembled WGS sequence"/>
</dbReference>
<gene>
    <name evidence="1" type="ORF">PISMIDRAFT_103591</name>
</gene>
<evidence type="ECO:0000313" key="1">
    <source>
        <dbReference type="EMBL" id="KIK21697.1"/>
    </source>
</evidence>
<reference evidence="1 2" key="1">
    <citation type="submission" date="2014-04" db="EMBL/GenBank/DDBJ databases">
        <authorList>
            <consortium name="DOE Joint Genome Institute"/>
            <person name="Kuo A."/>
            <person name="Kohler A."/>
            <person name="Costa M.D."/>
            <person name="Nagy L.G."/>
            <person name="Floudas D."/>
            <person name="Copeland A."/>
            <person name="Barry K.W."/>
            <person name="Cichocki N."/>
            <person name="Veneault-Fourrey C."/>
            <person name="LaButti K."/>
            <person name="Lindquist E.A."/>
            <person name="Lipzen A."/>
            <person name="Lundell T."/>
            <person name="Morin E."/>
            <person name="Murat C."/>
            <person name="Sun H."/>
            <person name="Tunlid A."/>
            <person name="Henrissat B."/>
            <person name="Grigoriev I.V."/>
            <person name="Hibbett D.S."/>
            <person name="Martin F."/>
            <person name="Nordberg H.P."/>
            <person name="Cantor M.N."/>
            <person name="Hua S.X."/>
        </authorList>
    </citation>
    <scope>NUCLEOTIDE SEQUENCE [LARGE SCALE GENOMIC DNA]</scope>
    <source>
        <strain evidence="1 2">441</strain>
    </source>
</reference>
<dbReference type="HOGENOM" id="CLU_035918_5_0_1"/>
<protein>
    <submittedName>
        <fullName evidence="1">Uncharacterized protein</fullName>
    </submittedName>
</protein>
<reference evidence="2" key="2">
    <citation type="submission" date="2015-01" db="EMBL/GenBank/DDBJ databases">
        <title>Evolutionary Origins and Diversification of the Mycorrhizal Mutualists.</title>
        <authorList>
            <consortium name="DOE Joint Genome Institute"/>
            <consortium name="Mycorrhizal Genomics Consortium"/>
            <person name="Kohler A."/>
            <person name="Kuo A."/>
            <person name="Nagy L.G."/>
            <person name="Floudas D."/>
            <person name="Copeland A."/>
            <person name="Barry K.W."/>
            <person name="Cichocki N."/>
            <person name="Veneault-Fourrey C."/>
            <person name="LaButti K."/>
            <person name="Lindquist E.A."/>
            <person name="Lipzen A."/>
            <person name="Lundell T."/>
            <person name="Morin E."/>
            <person name="Murat C."/>
            <person name="Riley R."/>
            <person name="Ohm R."/>
            <person name="Sun H."/>
            <person name="Tunlid A."/>
            <person name="Henrissat B."/>
            <person name="Grigoriev I.V."/>
            <person name="Hibbett D.S."/>
            <person name="Martin F."/>
        </authorList>
    </citation>
    <scope>NUCLEOTIDE SEQUENCE [LARGE SCALE GENOMIC DNA]</scope>
    <source>
        <strain evidence="2">441</strain>
    </source>
</reference>
<dbReference type="EMBL" id="KN833748">
    <property type="protein sequence ID" value="KIK21697.1"/>
    <property type="molecule type" value="Genomic_DNA"/>
</dbReference>
<proteinExistence type="predicted"/>
<feature type="non-terminal residue" evidence="1">
    <location>
        <position position="227"/>
    </location>
</feature>
<keyword evidence="2" id="KW-1185">Reference proteome</keyword>
<name>A0A0C9ZGS1_9AGAM</name>
<sequence length="227" mass="25897">LQKGADGAQGDDGATLKVAVAQWLNESQPPPDPPFSSWEKHGRGFNHKITGKLLCSIDYDWSNADVRSAIREFQPDFCVMAHSWPSFLYADGDYDLTRPAKGLFKGKYLVMAFQCIFTSPSSTQNDLNSRNISRASQLTRTTWRTHFHVARLLKMNTVQPRAIAYVATHSCTQNQLCFAFSSCSLWMIVDEDFNHEEFYHNIVDHFELPSSPQKAAELNDLLMWWNQ</sequence>